<dbReference type="Proteomes" id="UP000246702">
    <property type="component" value="Unassembled WGS sequence"/>
</dbReference>
<dbReference type="GeneID" id="37110903"/>
<evidence type="ECO:0000313" key="3">
    <source>
        <dbReference type="Proteomes" id="UP000246702"/>
    </source>
</evidence>
<keyword evidence="3" id="KW-1185">Reference proteome</keyword>
<dbReference type="OrthoDB" id="10313608at2759"/>
<name>A0A317UXJ7_9EURO</name>
<dbReference type="AlphaFoldDB" id="A0A317UXJ7"/>
<organism evidence="2 3">
    <name type="scientific">Aspergillus sclerotioniger CBS 115572</name>
    <dbReference type="NCBI Taxonomy" id="1450535"/>
    <lineage>
        <taxon>Eukaryota</taxon>
        <taxon>Fungi</taxon>
        <taxon>Dikarya</taxon>
        <taxon>Ascomycota</taxon>
        <taxon>Pezizomycotina</taxon>
        <taxon>Eurotiomycetes</taxon>
        <taxon>Eurotiomycetidae</taxon>
        <taxon>Eurotiales</taxon>
        <taxon>Aspergillaceae</taxon>
        <taxon>Aspergillus</taxon>
        <taxon>Aspergillus subgen. Circumdati</taxon>
    </lineage>
</organism>
<dbReference type="RefSeq" id="XP_025461569.1">
    <property type="nucleotide sequence ID" value="XM_025608760.1"/>
</dbReference>
<comment type="caution">
    <text evidence="2">The sequence shown here is derived from an EMBL/GenBank/DDBJ whole genome shotgun (WGS) entry which is preliminary data.</text>
</comment>
<evidence type="ECO:0000256" key="1">
    <source>
        <dbReference type="SAM" id="MobiDB-lite"/>
    </source>
</evidence>
<reference evidence="2 3" key="1">
    <citation type="submission" date="2016-12" db="EMBL/GenBank/DDBJ databases">
        <title>The genomes of Aspergillus section Nigri reveals drivers in fungal speciation.</title>
        <authorList>
            <consortium name="DOE Joint Genome Institute"/>
            <person name="Vesth T.C."/>
            <person name="Nybo J."/>
            <person name="Theobald S."/>
            <person name="Brandl J."/>
            <person name="Frisvad J.C."/>
            <person name="Nielsen K.F."/>
            <person name="Lyhne E.K."/>
            <person name="Kogle M.E."/>
            <person name="Kuo A."/>
            <person name="Riley R."/>
            <person name="Clum A."/>
            <person name="Nolan M."/>
            <person name="Lipzen A."/>
            <person name="Salamov A."/>
            <person name="Henrissat B."/>
            <person name="Wiebenga A."/>
            <person name="De Vries R.P."/>
            <person name="Grigoriev I.V."/>
            <person name="Mortensen U.H."/>
            <person name="Andersen M.R."/>
            <person name="Baker S.E."/>
        </authorList>
    </citation>
    <scope>NUCLEOTIDE SEQUENCE [LARGE SCALE GENOMIC DNA]</scope>
    <source>
        <strain evidence="2 3">CBS 115572</strain>
    </source>
</reference>
<evidence type="ECO:0000313" key="2">
    <source>
        <dbReference type="EMBL" id="PWY66059.1"/>
    </source>
</evidence>
<proteinExistence type="predicted"/>
<gene>
    <name evidence="2" type="ORF">BO94DRAFT_479746</name>
</gene>
<dbReference type="EMBL" id="MSFK01000054">
    <property type="protein sequence ID" value="PWY66059.1"/>
    <property type="molecule type" value="Genomic_DNA"/>
</dbReference>
<sequence>GFNERFSGDGVEPPRNRAVFDEDASAGARKAAPGMGGCVPSVRRAANNS</sequence>
<feature type="non-terminal residue" evidence="2">
    <location>
        <position position="1"/>
    </location>
</feature>
<protein>
    <submittedName>
        <fullName evidence="2">Uncharacterized protein</fullName>
    </submittedName>
</protein>
<accession>A0A317UXJ7</accession>
<feature type="region of interest" description="Disordered" evidence="1">
    <location>
        <begin position="1"/>
        <end position="49"/>
    </location>
</feature>